<dbReference type="InterPro" id="IPR051650">
    <property type="entry name" value="SL_signaling_regulator"/>
</dbReference>
<keyword evidence="3" id="KW-0805">Transcription regulation</keyword>
<feature type="domain" description="Clp R" evidence="7">
    <location>
        <begin position="8"/>
        <end position="185"/>
    </location>
</feature>
<comment type="similarity">
    <text evidence="1">Belongs to the ClpA/ClpB family.</text>
</comment>
<evidence type="ECO:0000313" key="8">
    <source>
        <dbReference type="EMBL" id="KAG2249615.1"/>
    </source>
</evidence>
<comment type="caution">
    <text evidence="8">The sequence shown here is derived from an EMBL/GenBank/DDBJ whole genome shotgun (WGS) entry which is preliminary data.</text>
</comment>
<accession>A0A8X7TPE4</accession>
<protein>
    <recommendedName>
        <fullName evidence="7">Clp R domain-containing protein</fullName>
    </recommendedName>
</protein>
<keyword evidence="4" id="KW-0804">Transcription</keyword>
<feature type="compositionally biased region" description="Basic and acidic residues" evidence="6">
    <location>
        <begin position="1635"/>
        <end position="1646"/>
    </location>
</feature>
<dbReference type="PROSITE" id="PS51903">
    <property type="entry name" value="CLP_R"/>
    <property type="match status" value="1"/>
</dbReference>
<evidence type="ECO:0000256" key="5">
    <source>
        <dbReference type="PROSITE-ProRule" id="PRU01251"/>
    </source>
</evidence>
<dbReference type="InterPro" id="IPR058680">
    <property type="entry name" value="NBD_SMAX1-like"/>
</dbReference>
<reference evidence="8 9" key="1">
    <citation type="submission" date="2020-02" db="EMBL/GenBank/DDBJ databases">
        <authorList>
            <person name="Ma Q."/>
            <person name="Huang Y."/>
            <person name="Song X."/>
            <person name="Pei D."/>
        </authorList>
    </citation>
    <scope>NUCLEOTIDE SEQUENCE [LARGE SCALE GENOMIC DNA]</scope>
    <source>
        <strain evidence="8">Sxm20200214</strain>
        <tissue evidence="8">Leaf</tissue>
    </source>
</reference>
<dbReference type="Pfam" id="PF00112">
    <property type="entry name" value="Peptidase_C1"/>
    <property type="match status" value="1"/>
</dbReference>
<evidence type="ECO:0000259" key="7">
    <source>
        <dbReference type="PROSITE" id="PS51903"/>
    </source>
</evidence>
<evidence type="ECO:0000256" key="1">
    <source>
        <dbReference type="ARBA" id="ARBA00008675"/>
    </source>
</evidence>
<dbReference type="InterPro" id="IPR023299">
    <property type="entry name" value="ATPase_P-typ_cyto_dom_N"/>
</dbReference>
<dbReference type="Gene3D" id="3.40.50.300">
    <property type="entry name" value="P-loop containing nucleotide triphosphate hydrolases"/>
    <property type="match status" value="1"/>
</dbReference>
<dbReference type="InterPro" id="IPR036628">
    <property type="entry name" value="Clp_N_dom_sf"/>
</dbReference>
<dbReference type="InterPro" id="IPR000668">
    <property type="entry name" value="Peptidase_C1A_C"/>
</dbReference>
<keyword evidence="2 5" id="KW-0677">Repeat</keyword>
<dbReference type="FunFam" id="1.10.1780.10:FF:000005">
    <property type="entry name" value="protein SUPPRESSOR OF MAX2 1"/>
    <property type="match status" value="1"/>
</dbReference>
<dbReference type="OrthoDB" id="1872342at2759"/>
<evidence type="ECO:0000256" key="6">
    <source>
        <dbReference type="SAM" id="MobiDB-lite"/>
    </source>
</evidence>
<feature type="region of interest" description="Disordered" evidence="6">
    <location>
        <begin position="614"/>
        <end position="634"/>
    </location>
</feature>
<evidence type="ECO:0000256" key="2">
    <source>
        <dbReference type="ARBA" id="ARBA00022737"/>
    </source>
</evidence>
<dbReference type="InterPro" id="IPR006462">
    <property type="entry name" value="MS5"/>
</dbReference>
<dbReference type="GO" id="GO:0000166">
    <property type="term" value="F:nucleotide binding"/>
    <property type="evidence" value="ECO:0007669"/>
    <property type="project" value="InterPro"/>
</dbReference>
<dbReference type="SUPFAM" id="SSF81660">
    <property type="entry name" value="Metal cation-transporting ATPase, ATP-binding domain N"/>
    <property type="match status" value="1"/>
</dbReference>
<dbReference type="Gene3D" id="1.10.1780.10">
    <property type="entry name" value="Clp, N-terminal domain"/>
    <property type="match status" value="1"/>
</dbReference>
<dbReference type="PANTHER" id="PTHR43572:SF47">
    <property type="entry name" value="CLP R DOMAIN-CONTAINING PROTEIN"/>
    <property type="match status" value="1"/>
</dbReference>
<evidence type="ECO:0000256" key="4">
    <source>
        <dbReference type="ARBA" id="ARBA00023163"/>
    </source>
</evidence>
<organism evidence="8 9">
    <name type="scientific">Brassica carinata</name>
    <name type="common">Ethiopian mustard</name>
    <name type="synonym">Abyssinian cabbage</name>
    <dbReference type="NCBI Taxonomy" id="52824"/>
    <lineage>
        <taxon>Eukaryota</taxon>
        <taxon>Viridiplantae</taxon>
        <taxon>Streptophyta</taxon>
        <taxon>Embryophyta</taxon>
        <taxon>Tracheophyta</taxon>
        <taxon>Spermatophyta</taxon>
        <taxon>Magnoliopsida</taxon>
        <taxon>eudicotyledons</taxon>
        <taxon>Gunneridae</taxon>
        <taxon>Pentapetalae</taxon>
        <taxon>rosids</taxon>
        <taxon>malvids</taxon>
        <taxon>Brassicales</taxon>
        <taxon>Brassicaceae</taxon>
        <taxon>Brassiceae</taxon>
        <taxon>Brassica</taxon>
    </lineage>
</organism>
<dbReference type="InterPro" id="IPR027417">
    <property type="entry name" value="P-loop_NTPase"/>
</dbReference>
<name>A0A8X7TPE4_BRACI</name>
<sequence length="1924" mass="216871">MRTGAYTVHQTLTPEAASVLKQSLTLARRRGHSQVTPLHVASTLLTSTRSNLFRRACLKSQPLTSLGRHIAHPSLHCRALELCFNVSLNRLPTNPNPLFQTQPSLSNALVAALKRAQAYQRRGCVEQQQQQSQQNNPFLAVKVELEQLVVSILDDPSVSRVMREAGLSSVSVKSNIEDDSSVVSPVFYGSSSSVGVFSSPCSPTSSDNNQGGGTLSPNPSKFSHSHHHSFEQNPFFHFPKGKISTQDQAREESNPIIEVLLGKKNSKKRNTVIVGDSVSLTEGVVSKLMGRVERGEVPDDLKQTHFIKFQFSQVGLNYMKKEDIEGQVRELKRKIDSYTSWGGKGVIVCLGDLNWAVWSGPKSASSSHYSAADHLVEEIGRLVYDYSNSGAKVWLLGTASYQTYMRCQMKQPPLDVQWAFQAVSVPSGGLSLALHASSGKSSEMAPKILEMKPFRVKEEEGAREEEEEDKHSFCGECAFNYEKEAKAFMSAQHKILPPWLQPHGDANNINKKFQAELSGLKKKWTRFCRALHHKKQSSSVLQDSTATISFVDSRASSSVAKFRRQDSCTIEFSFGSNHQEGLKKNLTDELSLDGFKISNDKGVETKITLALGHSPFPSDVENSDEEEEPERASTMRQLSEKLHENIPWQSQVLPSVVEAMEETVKRSKRRDVWMLISGNDVTAKRRLALTITTSLFGSVHNMLKINLRSSKASEACEELEKALKDREKVVVLIENVDLADDRFEKLLVDRFKAGDSDDSQGKKSQMIFLLTREDDECVENEHVVIPMMLECKKSSSSLVSHKRKSESDAAPTMIKTKNPRIQEEEEEDVACDTRNIKNEFSRQLSLGSNALDLNLRVDADEEEAKPVTHISSGFQEHLLDSIKNRFDFTVLSNEDITEFFMAKIKDSFEEILGKQQDRFGFTVDAELIEKLYKGCGFLANSLFEEWVKEVFQTGLVTVENGGKEGISVINLCLGGIDMIDQREVYEKEGFMGTCLPSRIQVFSDELKLRVDAEEEEAKTVIQISCRFQERLLGSIKNRFDFTVLSDEHIIEFFMANFSEMQVQRPCGVDRGGIRGGGRIHGYQNHQQHPATGGSDINQSIPEVEHSQSSPATTAFKKMDSKNMDHISSPVLRHVCTRNRCLVFSYIPLEKMPEFLQQPFQEIPKLLQPHLLDIILSRPENGEVFTFRIQIATFALWANFVRPEKEDCKDWGKSKFPVQNQGKHKNCWSIAGSEHISEAREIHHIDEELTSYSGQFLVDFADPARAKEKFLETEQKHYCYPYPGIYGLEYAMAYGMPKTDDWGHTGCSTGVLPSKRDVILHHVLNDARAFSDVRKAIQYLQDQPILGQIGVFQPEFKRIGNKVYRGPTSVYSVFSAWHQVQIRFITVENGELIAHCKNSHGEEMGVLGYFKASLDVMLLELKTNGVSSYTSPSRLFRNFFFAEVRGKYEREVERYYIDGGHQVDSSDYMSSLIFEGICHNTSGSVIQFEDGGNVVIGSPTNRALLKWALEKDMSFNSIKSESMFIKRSGMDSSMVCLGTAVECKNTSRLGVRIHWKGDANEILKQCTQAYNNGFVSIGETEREAFKAVIDKMVAEELICVALAFTTVAKEDNPCRPVGYDEMQALATFAEENKIEARGTGEESKEIPDDSVPDDNQECSSYVTDSSAFLAGKKIKPEDWLYYYDTDLCARLGLYCYNLQKGTAYDFGFVRKLCTRYDSFSKSFITLEAVNPADDSRFTMETCVKHNDDQDTSGLGLWWETHICRVEGSEEADYEWNDEAVDACYKGEMPKWLSDEDLQRCYVVEQSEIQDKENWWLSLLTEFAFYTKWNGTLRARDIADCRPLITQRVVVETHGEGEKEPSDKLNAANAIFYISFECVEDPTEGRYRAVVRKTMDGKPGHMRLEVTCCCMSDRAEERGPQPTAMA</sequence>
<dbReference type="Pfam" id="PF23569">
    <property type="entry name" value="NBD_SMAX1"/>
    <property type="match status" value="1"/>
</dbReference>
<dbReference type="Gene3D" id="3.90.70.10">
    <property type="entry name" value="Cysteine proteinases"/>
    <property type="match status" value="1"/>
</dbReference>
<feature type="region of interest" description="Disordered" evidence="6">
    <location>
        <begin position="198"/>
        <end position="228"/>
    </location>
</feature>
<dbReference type="Gene3D" id="3.40.1110.10">
    <property type="entry name" value="Calcium-transporting ATPase, cytoplasmic domain N"/>
    <property type="match status" value="1"/>
</dbReference>
<dbReference type="Pfam" id="PF13246">
    <property type="entry name" value="Cation_ATPase"/>
    <property type="match status" value="1"/>
</dbReference>
<evidence type="ECO:0000313" key="9">
    <source>
        <dbReference type="Proteomes" id="UP000886595"/>
    </source>
</evidence>
<dbReference type="SUPFAM" id="SSF54001">
    <property type="entry name" value="Cysteine proteinases"/>
    <property type="match status" value="1"/>
</dbReference>
<dbReference type="EMBL" id="JAAMPC010000017">
    <property type="protein sequence ID" value="KAG2249615.1"/>
    <property type="molecule type" value="Genomic_DNA"/>
</dbReference>
<dbReference type="GO" id="GO:0008234">
    <property type="term" value="F:cysteine-type peptidase activity"/>
    <property type="evidence" value="ECO:0007669"/>
    <property type="project" value="InterPro"/>
</dbReference>
<feature type="region of interest" description="Disordered" evidence="6">
    <location>
        <begin position="1635"/>
        <end position="1654"/>
    </location>
</feature>
<gene>
    <name evidence="8" type="ORF">Bca52824_089243</name>
</gene>
<dbReference type="NCBIfam" id="TIGR01572">
    <property type="entry name" value="A_thl_para_3677"/>
    <property type="match status" value="1"/>
</dbReference>
<dbReference type="InterPro" id="IPR038765">
    <property type="entry name" value="Papain-like_cys_pep_sf"/>
</dbReference>
<dbReference type="SUPFAM" id="SSF81923">
    <property type="entry name" value="Double Clp-N motif"/>
    <property type="match status" value="1"/>
</dbReference>
<feature type="compositionally biased region" description="Polar residues" evidence="6">
    <location>
        <begin position="203"/>
        <end position="219"/>
    </location>
</feature>
<proteinExistence type="inferred from homology"/>
<dbReference type="Pfam" id="PF04776">
    <property type="entry name" value="protein_MS5"/>
    <property type="match status" value="1"/>
</dbReference>
<keyword evidence="9" id="KW-1185">Reference proteome</keyword>
<dbReference type="Proteomes" id="UP000886595">
    <property type="component" value="Unassembled WGS sequence"/>
</dbReference>
<dbReference type="GO" id="GO:0006508">
    <property type="term" value="P:proteolysis"/>
    <property type="evidence" value="ECO:0007669"/>
    <property type="project" value="InterPro"/>
</dbReference>
<dbReference type="PANTHER" id="PTHR43572">
    <property type="entry name" value="CHAPERONE PROTEIN CLPD, CHLOROPLASTIC"/>
    <property type="match status" value="1"/>
</dbReference>
<evidence type="ECO:0000256" key="3">
    <source>
        <dbReference type="ARBA" id="ARBA00023015"/>
    </source>
</evidence>
<dbReference type="InterPro" id="IPR004176">
    <property type="entry name" value="Clp_R_N"/>
</dbReference>
<feature type="compositionally biased region" description="Polar residues" evidence="6">
    <location>
        <begin position="1083"/>
        <end position="1111"/>
    </location>
</feature>
<feature type="region of interest" description="Disordered" evidence="6">
    <location>
        <begin position="1077"/>
        <end position="1111"/>
    </location>
</feature>